<proteinExistence type="predicted"/>
<feature type="compositionally biased region" description="Acidic residues" evidence="1">
    <location>
        <begin position="426"/>
        <end position="437"/>
    </location>
</feature>
<accession>A0A0F0IDL6</accession>
<evidence type="ECO:0000313" key="2">
    <source>
        <dbReference type="EMBL" id="KJK65251.1"/>
    </source>
</evidence>
<evidence type="ECO:0000313" key="3">
    <source>
        <dbReference type="Proteomes" id="UP000033540"/>
    </source>
</evidence>
<reference evidence="2 3" key="1">
    <citation type="submission" date="2015-02" db="EMBL/GenBank/DDBJ databases">
        <title>Draft genome sequence of Aspergillus parasiticus SU-1.</title>
        <authorList>
            <person name="Yu J."/>
            <person name="Fedorova N."/>
            <person name="Yin Y."/>
            <person name="Losada L."/>
            <person name="Zafar N."/>
            <person name="Taujale R."/>
            <person name="Ehrlich K.C."/>
            <person name="Bhatnagar D."/>
            <person name="Cleveland T.E."/>
            <person name="Bennett J.W."/>
            <person name="Nierman W.C."/>
        </authorList>
    </citation>
    <scope>NUCLEOTIDE SEQUENCE [LARGE SCALE GENOMIC DNA]</scope>
    <source>
        <strain evidence="3">ATCC 56775 / NRRL 5862 / SRRC 143 / SU-1</strain>
    </source>
</reference>
<organism evidence="2 3">
    <name type="scientific">Aspergillus parasiticus (strain ATCC 56775 / NRRL 5862 / SRRC 143 / SU-1)</name>
    <dbReference type="NCBI Taxonomy" id="1403190"/>
    <lineage>
        <taxon>Eukaryota</taxon>
        <taxon>Fungi</taxon>
        <taxon>Dikarya</taxon>
        <taxon>Ascomycota</taxon>
        <taxon>Pezizomycotina</taxon>
        <taxon>Eurotiomycetes</taxon>
        <taxon>Eurotiomycetidae</taxon>
        <taxon>Eurotiales</taxon>
        <taxon>Aspergillaceae</taxon>
        <taxon>Aspergillus</taxon>
        <taxon>Aspergillus subgen. Circumdati</taxon>
    </lineage>
</organism>
<gene>
    <name evidence="2" type="ORF">P875_00010454</name>
</gene>
<dbReference type="EMBL" id="JZEE01000373">
    <property type="protein sequence ID" value="KJK65251.1"/>
    <property type="molecule type" value="Genomic_DNA"/>
</dbReference>
<feature type="compositionally biased region" description="Polar residues" evidence="1">
    <location>
        <begin position="393"/>
        <end position="411"/>
    </location>
</feature>
<dbReference type="AlphaFoldDB" id="A0A0F0IDL6"/>
<feature type="region of interest" description="Disordered" evidence="1">
    <location>
        <begin position="387"/>
        <end position="437"/>
    </location>
</feature>
<comment type="caution">
    <text evidence="2">The sequence shown here is derived from an EMBL/GenBank/DDBJ whole genome shotgun (WGS) entry which is preliminary data.</text>
</comment>
<protein>
    <submittedName>
        <fullName evidence="2">Uncharacterized protein</fullName>
    </submittedName>
</protein>
<name>A0A0F0IDL6_ASPPU</name>
<sequence length="838" mass="96527">MGTRGLVFIRCHGRYFVYYNQFDSYPEGLGEAIVQQIPENIEKYHGRLNWTEGYYYTYILSDPKLEEQYIPLDGPTSSLAGRYMKSFLAVDDRLEVLPMQALLPHLWGFDIEYMYTLDLDRELLGVDHSVYFKLSKIPRGGRWHQYLDVDVDENHPRRVLREETPENIVGDVALKPDINSELTARYSSLDIEPISPEVFRGSSDTLLPREALLLSTFLCIHSSFERLLDPFILEWTPESFSFQEIAFALLSIAAGEITFESTRALDNNYEKEGYYILPDGHLLPCFLYERHFPGVEPGSAPQGRTYWFSNILVHLASRLDVVDVEKAAVIEMVDAGLDQGLDEFYAMVFSISDVIFVHVRRGDGRVRVQRSNLMPLFNFDEESSRYSKRPRTRLTQDAQPFTPGTDTNSAMQCKMQKGNDTSNSDEASDGDDEVESMTEDIETDVNYTFALMIHFLDMAARLRLADAKSRRVPNEILTSVMHFTDAQTYKSLASVSASCRQLSDRKFRLTDGYDVVGIDTQSMGSSLRFIIEDIHTRERFYPERRYLIGGNLDFLSHRNALEDILELYVVIGEDTTRRSIINLAALQFLMLPPKDTPCTNEVQMPVPERYYQSFGTPPHTSKLFTIPNYQYLGFIEDAWGQYIQSMIQHETRRSDAAEFVHISGAPYRCLLPPGYRELGMNHYFCNGLQAILRHPQNESDEEWMKTIEYAVHRLSHLEQHPDTVLIVRGRPVIVAFGTRVKLFYYIYHREEAPVVPQNASPTSNQFAVSCTDPEPKHRLVQLIPGGEPIDLHHKDDRAKLNQWFKIFCDKEDREKEWDPITGEYITMARRTKKAEKSG</sequence>
<evidence type="ECO:0000256" key="1">
    <source>
        <dbReference type="SAM" id="MobiDB-lite"/>
    </source>
</evidence>
<dbReference type="Proteomes" id="UP000033540">
    <property type="component" value="Unassembled WGS sequence"/>
</dbReference>
<dbReference type="OrthoDB" id="3938867at2759"/>